<dbReference type="RefSeq" id="WP_371938975.1">
    <property type="nucleotide sequence ID" value="NZ_JAXCEH010000001.1"/>
</dbReference>
<protein>
    <submittedName>
        <fullName evidence="1">Uncharacterized protein</fullName>
    </submittedName>
</protein>
<accession>A0ABV4QRF1</accession>
<comment type="caution">
    <text evidence="1">The sequence shown here is derived from an EMBL/GenBank/DDBJ whole genome shotgun (WGS) entry which is preliminary data.</text>
</comment>
<evidence type="ECO:0000313" key="2">
    <source>
        <dbReference type="Proteomes" id="UP001569904"/>
    </source>
</evidence>
<name>A0ABV4QRF1_9ACTN</name>
<dbReference type="Proteomes" id="UP001569904">
    <property type="component" value="Unassembled WGS sequence"/>
</dbReference>
<organism evidence="1 2">
    <name type="scientific">Actinomadura chokoriensis</name>
    <dbReference type="NCBI Taxonomy" id="454156"/>
    <lineage>
        <taxon>Bacteria</taxon>
        <taxon>Bacillati</taxon>
        <taxon>Actinomycetota</taxon>
        <taxon>Actinomycetes</taxon>
        <taxon>Streptosporangiales</taxon>
        <taxon>Thermomonosporaceae</taxon>
        <taxon>Actinomadura</taxon>
    </lineage>
</organism>
<proteinExistence type="predicted"/>
<evidence type="ECO:0000313" key="1">
    <source>
        <dbReference type="EMBL" id="MFA1552709.1"/>
    </source>
</evidence>
<dbReference type="EMBL" id="JAXCEH010000001">
    <property type="protein sequence ID" value="MFA1552709.1"/>
    <property type="molecule type" value="Genomic_DNA"/>
</dbReference>
<keyword evidence="2" id="KW-1185">Reference proteome</keyword>
<sequence length="357" mass="39124">MIGYRAEVERILDGPPSRLAFRALCAALARAGGPQALVSFCAERLASWPDPVREAPWSWLAALDAGHSKPGWPLVRSLALGSARCGLRDAALPDPRRHPEVRGVTHLDLGWFADEQLTALVETMDQWDGLRSIQIGHLTDMEEELVAKLAAAPAVARLESLSLLSVHEDMWHFGKPSFRPATGRPWRLRHAGLRAPDLVHLMRSGLVPELRSAEVLVCDTGEAQELAGCEELARLDRLAIGFRCGTLPTEVVDQASFPSLDAMFLGIVDEYHGAGYSCGFPARTKADIASANTTRPELVAFLSHLDAEELDDSDEGDERADDDFRTERTERHAEYLAEARGFAHLMIDGNIGWPPAT</sequence>
<reference evidence="1 2" key="1">
    <citation type="submission" date="2023-11" db="EMBL/GenBank/DDBJ databases">
        <title>Actinomadura monticuli sp. nov., isolated from volcanic ash.</title>
        <authorList>
            <person name="Lee S.D."/>
            <person name="Yang H."/>
            <person name="Kim I.S."/>
        </authorList>
    </citation>
    <scope>NUCLEOTIDE SEQUENCE [LARGE SCALE GENOMIC DNA]</scope>
    <source>
        <strain evidence="1 2">DSM 45346</strain>
    </source>
</reference>
<gene>
    <name evidence="1" type="ORF">SM436_03285</name>
</gene>